<feature type="domain" description="HTH cro/C1-type" evidence="1">
    <location>
        <begin position="10"/>
        <end position="64"/>
    </location>
</feature>
<evidence type="ECO:0000313" key="2">
    <source>
        <dbReference type="EMBL" id="MEC1178622.1"/>
    </source>
</evidence>
<dbReference type="Gene3D" id="1.10.260.40">
    <property type="entry name" value="lambda repressor-like DNA-binding domains"/>
    <property type="match status" value="1"/>
</dbReference>
<proteinExistence type="predicted"/>
<dbReference type="Pfam" id="PF01381">
    <property type="entry name" value="HTH_3"/>
    <property type="match status" value="1"/>
</dbReference>
<dbReference type="EMBL" id="JARSFG010000012">
    <property type="protein sequence ID" value="MEC1178622.1"/>
    <property type="molecule type" value="Genomic_DNA"/>
</dbReference>
<dbReference type="CDD" id="cd00093">
    <property type="entry name" value="HTH_XRE"/>
    <property type="match status" value="1"/>
</dbReference>
<dbReference type="AlphaFoldDB" id="A0AAW9NLV8"/>
<keyword evidence="3" id="KW-1185">Reference proteome</keyword>
<protein>
    <submittedName>
        <fullName evidence="2">Helix-turn-helix transcriptional regulator</fullName>
    </submittedName>
</protein>
<name>A0AAW9NLV8_9BACL</name>
<reference evidence="2 3" key="1">
    <citation type="submission" date="2023-03" db="EMBL/GenBank/DDBJ databases">
        <title>Bacillus Genome Sequencing.</title>
        <authorList>
            <person name="Dunlap C."/>
        </authorList>
    </citation>
    <scope>NUCLEOTIDE SEQUENCE [LARGE SCALE GENOMIC DNA]</scope>
    <source>
        <strain evidence="2 3">B-59205</strain>
    </source>
</reference>
<accession>A0AAW9NLV8</accession>
<dbReference type="RefSeq" id="WP_326123104.1">
    <property type="nucleotide sequence ID" value="NZ_JARSFG010000012.1"/>
</dbReference>
<comment type="caution">
    <text evidence="2">The sequence shown here is derived from an EMBL/GenBank/DDBJ whole genome shotgun (WGS) entry which is preliminary data.</text>
</comment>
<dbReference type="PROSITE" id="PS50943">
    <property type="entry name" value="HTH_CROC1"/>
    <property type="match status" value="1"/>
</dbReference>
<dbReference type="SUPFAM" id="SSF47413">
    <property type="entry name" value="lambda repressor-like DNA-binding domains"/>
    <property type="match status" value="1"/>
</dbReference>
<dbReference type="InterPro" id="IPR001387">
    <property type="entry name" value="Cro/C1-type_HTH"/>
</dbReference>
<evidence type="ECO:0000259" key="1">
    <source>
        <dbReference type="PROSITE" id="PS50943"/>
    </source>
</evidence>
<organism evidence="2 3">
    <name type="scientific">Metasolibacillus meyeri</name>
    <dbReference type="NCBI Taxonomy" id="1071052"/>
    <lineage>
        <taxon>Bacteria</taxon>
        <taxon>Bacillati</taxon>
        <taxon>Bacillota</taxon>
        <taxon>Bacilli</taxon>
        <taxon>Bacillales</taxon>
        <taxon>Caryophanaceae</taxon>
        <taxon>Metasolibacillus</taxon>
    </lineage>
</organism>
<dbReference type="InterPro" id="IPR010982">
    <property type="entry name" value="Lambda_DNA-bd_dom_sf"/>
</dbReference>
<evidence type="ECO:0000313" key="3">
    <source>
        <dbReference type="Proteomes" id="UP001344888"/>
    </source>
</evidence>
<dbReference type="SMART" id="SM00530">
    <property type="entry name" value="HTH_XRE"/>
    <property type="match status" value="1"/>
</dbReference>
<sequence>MSKKTLGELIRLYRKESNLTQKELAKKLKKVESTVRMWELNKNTPSLETLKDISISLAIPFEDLMKKAGYIPSNPNIEEIEEAIRYVEQDLDEHALRNQQLRFEEKKLEFSFKGSLDPQVKEIYKTSMKDIHTSRISNNQSTLELLNSLKALKRLHEDAKQGKEITDLWETLQNLKFPIAENPQSEDIQYKNLDLSKFYKDRLEKREHSNNEKRDLAKRLEQLRQEIENNNGFFFNGEPMSEEAKESLIESMEYILKQTQKINQKYTSR</sequence>
<gene>
    <name evidence="2" type="ORF">P9B03_09020</name>
</gene>
<dbReference type="GO" id="GO:0003677">
    <property type="term" value="F:DNA binding"/>
    <property type="evidence" value="ECO:0007669"/>
    <property type="project" value="InterPro"/>
</dbReference>
<dbReference type="Proteomes" id="UP001344888">
    <property type="component" value="Unassembled WGS sequence"/>
</dbReference>